<name>A0ABP9Y7D9_9FUNG</name>
<dbReference type="Pfam" id="PF00107">
    <property type="entry name" value="ADH_zinc_N"/>
    <property type="match status" value="1"/>
</dbReference>
<evidence type="ECO:0000313" key="2">
    <source>
        <dbReference type="EMBL" id="GAA5802892.1"/>
    </source>
</evidence>
<gene>
    <name evidence="2" type="ORF">HPULCUR_008367</name>
</gene>
<dbReference type="PANTHER" id="PTHR43677">
    <property type="entry name" value="SHORT-CHAIN DEHYDROGENASE/REDUCTASE"/>
    <property type="match status" value="1"/>
</dbReference>
<dbReference type="InterPro" id="IPR011032">
    <property type="entry name" value="GroES-like_sf"/>
</dbReference>
<evidence type="ECO:0000259" key="1">
    <source>
        <dbReference type="SMART" id="SM00829"/>
    </source>
</evidence>
<keyword evidence="3" id="KW-1185">Reference proteome</keyword>
<sequence>MSAPQTYRKIQAVEIGNDFSKVTRINEFRYEDLINNLDANKVIVKNIHVGINASEVNYTNAKYTPGIKPPFDVGMEGLGQIVAVGSNVTDKTVGTYVVYSYFGAFSEYVHIDSSRAVSVPSSKPELLGLSVSGLTASLALSHVGHMTTGETILVTAAAGGTGQFAVQLAKLAGNHVIGTCSSDDKVEMLKEMGCDRVINYKTEDFNAVLKKEYPRGVDIVYESVGGNFFDICLDNLATRGRLIVIGTVSTYSEAGGLAGNNVNTLKLLATSRVVAGFYLLAYFEYAPAHMAKMIQFMQEGKLKVNVDNGGFKGLDQVCKAVEYLNAGKNKGKAYITIAEDTKAKI</sequence>
<proteinExistence type="predicted"/>
<dbReference type="SMART" id="SM00829">
    <property type="entry name" value="PKS_ER"/>
    <property type="match status" value="1"/>
</dbReference>
<organism evidence="2 3">
    <name type="scientific">Helicostylum pulchrum</name>
    <dbReference type="NCBI Taxonomy" id="562976"/>
    <lineage>
        <taxon>Eukaryota</taxon>
        <taxon>Fungi</taxon>
        <taxon>Fungi incertae sedis</taxon>
        <taxon>Mucoromycota</taxon>
        <taxon>Mucoromycotina</taxon>
        <taxon>Mucoromycetes</taxon>
        <taxon>Mucorales</taxon>
        <taxon>Mucorineae</taxon>
        <taxon>Mucoraceae</taxon>
        <taxon>Helicostylum</taxon>
    </lineage>
</organism>
<dbReference type="InterPro" id="IPR013154">
    <property type="entry name" value="ADH-like_N"/>
</dbReference>
<dbReference type="Pfam" id="PF08240">
    <property type="entry name" value="ADH_N"/>
    <property type="match status" value="1"/>
</dbReference>
<dbReference type="InterPro" id="IPR020843">
    <property type="entry name" value="ER"/>
</dbReference>
<dbReference type="InterPro" id="IPR013149">
    <property type="entry name" value="ADH-like_C"/>
</dbReference>
<dbReference type="PANTHER" id="PTHR43677:SF3">
    <property type="entry name" value="PROSTAGLANDIN REDUCTASE 3"/>
    <property type="match status" value="1"/>
</dbReference>
<protein>
    <recommendedName>
        <fullName evidence="1">Enoyl reductase (ER) domain-containing protein</fullName>
    </recommendedName>
</protein>
<comment type="caution">
    <text evidence="2">The sequence shown here is derived from an EMBL/GenBank/DDBJ whole genome shotgun (WGS) entry which is preliminary data.</text>
</comment>
<dbReference type="InterPro" id="IPR036291">
    <property type="entry name" value="NAD(P)-bd_dom_sf"/>
</dbReference>
<dbReference type="PROSITE" id="PS01162">
    <property type="entry name" value="QOR_ZETA_CRYSTAL"/>
    <property type="match status" value="1"/>
</dbReference>
<dbReference type="SUPFAM" id="SSF51735">
    <property type="entry name" value="NAD(P)-binding Rossmann-fold domains"/>
    <property type="match status" value="1"/>
</dbReference>
<dbReference type="Gene3D" id="3.90.180.10">
    <property type="entry name" value="Medium-chain alcohol dehydrogenases, catalytic domain"/>
    <property type="match status" value="1"/>
</dbReference>
<dbReference type="InterPro" id="IPR002364">
    <property type="entry name" value="Quin_OxRdtase/zeta-crystal_CS"/>
</dbReference>
<accession>A0ABP9Y7D9</accession>
<dbReference type="Proteomes" id="UP001476247">
    <property type="component" value="Unassembled WGS sequence"/>
</dbReference>
<reference evidence="2 3" key="1">
    <citation type="submission" date="2024-04" db="EMBL/GenBank/DDBJ databases">
        <title>genome sequences of Mucor flavus KT1a and Helicostylum pulchrum KT1b strains isolation_sourced from the surface of a dry-aged beef.</title>
        <authorList>
            <person name="Toyotome T."/>
            <person name="Hosono M."/>
            <person name="Torimaru M."/>
            <person name="Fukuda K."/>
            <person name="Mikami N."/>
        </authorList>
    </citation>
    <scope>NUCLEOTIDE SEQUENCE [LARGE SCALE GENOMIC DNA]</scope>
    <source>
        <strain evidence="2 3">KT1b</strain>
    </source>
</reference>
<dbReference type="InterPro" id="IPR051397">
    <property type="entry name" value="Zn-ADH-like_protein"/>
</dbReference>
<dbReference type="Gene3D" id="3.40.50.720">
    <property type="entry name" value="NAD(P)-binding Rossmann-like Domain"/>
    <property type="match status" value="1"/>
</dbReference>
<dbReference type="EMBL" id="BAABUJ010000025">
    <property type="protein sequence ID" value="GAA5802892.1"/>
    <property type="molecule type" value="Genomic_DNA"/>
</dbReference>
<feature type="domain" description="Enoyl reductase (ER)" evidence="1">
    <location>
        <begin position="23"/>
        <end position="335"/>
    </location>
</feature>
<evidence type="ECO:0000313" key="3">
    <source>
        <dbReference type="Proteomes" id="UP001476247"/>
    </source>
</evidence>
<dbReference type="SUPFAM" id="SSF50129">
    <property type="entry name" value="GroES-like"/>
    <property type="match status" value="1"/>
</dbReference>